<gene>
    <name evidence="8" type="ORF">NZK81_15200</name>
</gene>
<evidence type="ECO:0000313" key="9">
    <source>
        <dbReference type="Proteomes" id="UP001165583"/>
    </source>
</evidence>
<keyword evidence="4" id="KW-0238">DNA-binding</keyword>
<feature type="domain" description="RNA polymerase sigma-70 region 2" evidence="6">
    <location>
        <begin position="27"/>
        <end position="93"/>
    </location>
</feature>
<dbReference type="Gene3D" id="1.10.10.10">
    <property type="entry name" value="Winged helix-like DNA-binding domain superfamily/Winged helix DNA-binding domain"/>
    <property type="match status" value="1"/>
</dbReference>
<evidence type="ECO:0000256" key="3">
    <source>
        <dbReference type="ARBA" id="ARBA00023082"/>
    </source>
</evidence>
<keyword evidence="9" id="KW-1185">Reference proteome</keyword>
<feature type="domain" description="RNA polymerase sigma factor 70 region 4 type 2" evidence="7">
    <location>
        <begin position="129"/>
        <end position="179"/>
    </location>
</feature>
<comment type="similarity">
    <text evidence="1">Belongs to the sigma-70 factor family. ECF subfamily.</text>
</comment>
<dbReference type="PANTHER" id="PTHR43133:SF8">
    <property type="entry name" value="RNA POLYMERASE SIGMA FACTOR HI_1459-RELATED"/>
    <property type="match status" value="1"/>
</dbReference>
<dbReference type="InterPro" id="IPR039425">
    <property type="entry name" value="RNA_pol_sigma-70-like"/>
</dbReference>
<reference evidence="8" key="1">
    <citation type="submission" date="2022-09" db="EMBL/GenBank/DDBJ databases">
        <title>Novosphingobium sp. Nov., a polycyclic aromatic hydrocarbon-degrading bacterium isolated form mangrove sediments in HongKong.</title>
        <authorList>
            <person name="Hu Z."/>
        </authorList>
    </citation>
    <scope>NUCLEOTIDE SEQUENCE</scope>
    <source>
        <strain evidence="8">HK4-1</strain>
    </source>
</reference>
<dbReference type="InterPro" id="IPR007627">
    <property type="entry name" value="RNA_pol_sigma70_r2"/>
</dbReference>
<dbReference type="PANTHER" id="PTHR43133">
    <property type="entry name" value="RNA POLYMERASE ECF-TYPE SIGMA FACTO"/>
    <property type="match status" value="1"/>
</dbReference>
<evidence type="ECO:0000259" key="6">
    <source>
        <dbReference type="Pfam" id="PF04542"/>
    </source>
</evidence>
<organism evidence="8 9">
    <name type="scientific">Novosphingobium mangrovi</name>
    <name type="common">ex Huang et al. 2023</name>
    <dbReference type="NCBI Taxonomy" id="2976432"/>
    <lineage>
        <taxon>Bacteria</taxon>
        <taxon>Pseudomonadati</taxon>
        <taxon>Pseudomonadota</taxon>
        <taxon>Alphaproteobacteria</taxon>
        <taxon>Sphingomonadales</taxon>
        <taxon>Sphingomonadaceae</taxon>
        <taxon>Novosphingobium</taxon>
    </lineage>
</organism>
<keyword evidence="5" id="KW-0804">Transcription</keyword>
<dbReference type="RefSeq" id="WP_013833503.1">
    <property type="nucleotide sequence ID" value="NZ_JANZXA010000010.1"/>
</dbReference>
<dbReference type="SUPFAM" id="SSF88946">
    <property type="entry name" value="Sigma2 domain of RNA polymerase sigma factors"/>
    <property type="match status" value="1"/>
</dbReference>
<dbReference type="Proteomes" id="UP001165583">
    <property type="component" value="Unassembled WGS sequence"/>
</dbReference>
<accession>A0ABT2I7W1</accession>
<dbReference type="Gene3D" id="1.10.1740.10">
    <property type="match status" value="1"/>
</dbReference>
<evidence type="ECO:0000256" key="2">
    <source>
        <dbReference type="ARBA" id="ARBA00023015"/>
    </source>
</evidence>
<dbReference type="Pfam" id="PF04542">
    <property type="entry name" value="Sigma70_r2"/>
    <property type="match status" value="1"/>
</dbReference>
<evidence type="ECO:0000256" key="1">
    <source>
        <dbReference type="ARBA" id="ARBA00010641"/>
    </source>
</evidence>
<evidence type="ECO:0000256" key="5">
    <source>
        <dbReference type="ARBA" id="ARBA00023163"/>
    </source>
</evidence>
<dbReference type="InterPro" id="IPR014284">
    <property type="entry name" value="RNA_pol_sigma-70_dom"/>
</dbReference>
<proteinExistence type="inferred from homology"/>
<dbReference type="CDD" id="cd06171">
    <property type="entry name" value="Sigma70_r4"/>
    <property type="match status" value="1"/>
</dbReference>
<evidence type="ECO:0000259" key="7">
    <source>
        <dbReference type="Pfam" id="PF08281"/>
    </source>
</evidence>
<protein>
    <submittedName>
        <fullName evidence="8">RNA polymerase sigma factor</fullName>
    </submittedName>
</protein>
<dbReference type="InterPro" id="IPR013325">
    <property type="entry name" value="RNA_pol_sigma_r2"/>
</dbReference>
<comment type="caution">
    <text evidence="8">The sequence shown here is derived from an EMBL/GenBank/DDBJ whole genome shotgun (WGS) entry which is preliminary data.</text>
</comment>
<dbReference type="SUPFAM" id="SSF88659">
    <property type="entry name" value="Sigma3 and sigma4 domains of RNA polymerase sigma factors"/>
    <property type="match status" value="1"/>
</dbReference>
<keyword evidence="2" id="KW-0805">Transcription regulation</keyword>
<dbReference type="EMBL" id="JANZXA010000010">
    <property type="protein sequence ID" value="MCT2400899.1"/>
    <property type="molecule type" value="Genomic_DNA"/>
</dbReference>
<sequence length="186" mass="21654">MFEDCDSEDRRLIVAARAGDRSAFDRLVADHASRLLGLSLRMLGEKSDAEDAVQNALSSAWLALYRFDQTKPVAPWLTTITINKCRDIMRRRRISRLLRFEAEDDANSIAHPDPHQEERLIIRQNLEFLQREIVRLPPKLKEPFILVVFDGRSHEEAAKILGISRKAVETRIYRARNFLREKFEII</sequence>
<evidence type="ECO:0000256" key="4">
    <source>
        <dbReference type="ARBA" id="ARBA00023125"/>
    </source>
</evidence>
<dbReference type="NCBIfam" id="TIGR02937">
    <property type="entry name" value="sigma70-ECF"/>
    <property type="match status" value="1"/>
</dbReference>
<dbReference type="Pfam" id="PF08281">
    <property type="entry name" value="Sigma70_r4_2"/>
    <property type="match status" value="1"/>
</dbReference>
<name>A0ABT2I7W1_9SPHN</name>
<keyword evidence="3" id="KW-0731">Sigma factor</keyword>
<dbReference type="InterPro" id="IPR013324">
    <property type="entry name" value="RNA_pol_sigma_r3/r4-like"/>
</dbReference>
<dbReference type="InterPro" id="IPR013249">
    <property type="entry name" value="RNA_pol_sigma70_r4_t2"/>
</dbReference>
<dbReference type="InterPro" id="IPR036388">
    <property type="entry name" value="WH-like_DNA-bd_sf"/>
</dbReference>
<evidence type="ECO:0000313" key="8">
    <source>
        <dbReference type="EMBL" id="MCT2400899.1"/>
    </source>
</evidence>